<dbReference type="Pfam" id="PF00027">
    <property type="entry name" value="cNMP_binding"/>
    <property type="match status" value="1"/>
</dbReference>
<keyword evidence="3" id="KW-1185">Reference proteome</keyword>
<feature type="domain" description="Cyclic nucleotide-binding" evidence="1">
    <location>
        <begin position="99"/>
        <end position="214"/>
    </location>
</feature>
<dbReference type="PANTHER" id="PTHR24567">
    <property type="entry name" value="CRP FAMILY TRANSCRIPTIONAL REGULATORY PROTEIN"/>
    <property type="match status" value="1"/>
</dbReference>
<accession>A0A3A5H6P5</accession>
<comment type="caution">
    <text evidence="2">The sequence shown here is derived from an EMBL/GenBank/DDBJ whole genome shotgun (WGS) entry which is preliminary data.</text>
</comment>
<reference evidence="3" key="1">
    <citation type="submission" date="2018-09" db="EMBL/GenBank/DDBJ databases">
        <authorList>
            <person name="Zhu H."/>
        </authorList>
    </citation>
    <scope>NUCLEOTIDE SEQUENCE [LARGE SCALE GENOMIC DNA]</scope>
    <source>
        <strain evidence="3">K1W22B-1</strain>
    </source>
</reference>
<dbReference type="GO" id="GO:0003700">
    <property type="term" value="F:DNA-binding transcription factor activity"/>
    <property type="evidence" value="ECO:0007669"/>
    <property type="project" value="TreeGrafter"/>
</dbReference>
<dbReference type="PANTHER" id="PTHR24567:SF74">
    <property type="entry name" value="HTH-TYPE TRANSCRIPTIONAL REGULATOR ARCR"/>
    <property type="match status" value="1"/>
</dbReference>
<dbReference type="InterPro" id="IPR050397">
    <property type="entry name" value="Env_Response_Regulators"/>
</dbReference>
<sequence>MRVDPFARFTAFESSYARNHTDVIRSSARLPGGSAGVSHRPRGLCDECGGKQRVTNVDRLLDTTVNRREDPHWEVRHTPERTTYVTDTNEAAALRALDRFSALTDAEVALIASYGTAVHIPAHWGLIWEKTPADKAYIILSGEVSVRKGREEIARLGPGDTVGESAIVGHRLRSASVVSMTDLEVLHFTSEAVRELMEKSPTFKTALEATTSERLND</sequence>
<organism evidence="2 3">
    <name type="scientific">Nocardioides cavernaquae</name>
    <dbReference type="NCBI Taxonomy" id="2321396"/>
    <lineage>
        <taxon>Bacteria</taxon>
        <taxon>Bacillati</taxon>
        <taxon>Actinomycetota</taxon>
        <taxon>Actinomycetes</taxon>
        <taxon>Propionibacteriales</taxon>
        <taxon>Nocardioidaceae</taxon>
        <taxon>Nocardioides</taxon>
    </lineage>
</organism>
<evidence type="ECO:0000313" key="3">
    <source>
        <dbReference type="Proteomes" id="UP000276542"/>
    </source>
</evidence>
<dbReference type="PROSITE" id="PS50042">
    <property type="entry name" value="CNMP_BINDING_3"/>
    <property type="match status" value="1"/>
</dbReference>
<name>A0A3A5H6P5_9ACTN</name>
<dbReference type="PROSITE" id="PS00889">
    <property type="entry name" value="CNMP_BINDING_2"/>
    <property type="match status" value="1"/>
</dbReference>
<dbReference type="InterPro" id="IPR018490">
    <property type="entry name" value="cNMP-bd_dom_sf"/>
</dbReference>
<dbReference type="GO" id="GO:0005829">
    <property type="term" value="C:cytosol"/>
    <property type="evidence" value="ECO:0007669"/>
    <property type="project" value="TreeGrafter"/>
</dbReference>
<evidence type="ECO:0000313" key="2">
    <source>
        <dbReference type="EMBL" id="RJS46313.1"/>
    </source>
</evidence>
<dbReference type="CDD" id="cd00038">
    <property type="entry name" value="CAP_ED"/>
    <property type="match status" value="1"/>
</dbReference>
<dbReference type="InterPro" id="IPR018488">
    <property type="entry name" value="cNMP-bd_CS"/>
</dbReference>
<dbReference type="SUPFAM" id="SSF51206">
    <property type="entry name" value="cAMP-binding domain-like"/>
    <property type="match status" value="1"/>
</dbReference>
<dbReference type="AlphaFoldDB" id="A0A3A5H6P5"/>
<proteinExistence type="predicted"/>
<dbReference type="EMBL" id="QYRP01000002">
    <property type="protein sequence ID" value="RJS46313.1"/>
    <property type="molecule type" value="Genomic_DNA"/>
</dbReference>
<dbReference type="SMART" id="SM00100">
    <property type="entry name" value="cNMP"/>
    <property type="match status" value="1"/>
</dbReference>
<dbReference type="OrthoDB" id="4619743at2"/>
<dbReference type="Proteomes" id="UP000276542">
    <property type="component" value="Unassembled WGS sequence"/>
</dbReference>
<evidence type="ECO:0000259" key="1">
    <source>
        <dbReference type="PROSITE" id="PS50042"/>
    </source>
</evidence>
<dbReference type="InterPro" id="IPR014710">
    <property type="entry name" value="RmlC-like_jellyroll"/>
</dbReference>
<gene>
    <name evidence="2" type="ORF">D4739_08870</name>
</gene>
<protein>
    <submittedName>
        <fullName evidence="2">Cyclic nucleotide-binding domain-containing protein</fullName>
    </submittedName>
</protein>
<dbReference type="Gene3D" id="2.60.120.10">
    <property type="entry name" value="Jelly Rolls"/>
    <property type="match status" value="1"/>
</dbReference>
<dbReference type="InterPro" id="IPR000595">
    <property type="entry name" value="cNMP-bd_dom"/>
</dbReference>